<sequence>MEVRVLVLAVFAESLRVAVDGLRKAVEPLRRNSGFVVLNLGFEMLIKASLNPELTENFGIY</sequence>
<dbReference type="Proteomes" id="UP000094828">
    <property type="component" value="Unassembled WGS sequence"/>
</dbReference>
<dbReference type="STRING" id="1841610.A6X21_17075"/>
<name>A0A1C3EQI6_9PLAN</name>
<gene>
    <name evidence="1" type="ORF">A6X21_17075</name>
</gene>
<comment type="caution">
    <text evidence="1">The sequence shown here is derived from an EMBL/GenBank/DDBJ whole genome shotgun (WGS) entry which is preliminary data.</text>
</comment>
<proteinExistence type="predicted"/>
<organism evidence="1 2">
    <name type="scientific">Planctopirus hydrillae</name>
    <dbReference type="NCBI Taxonomy" id="1841610"/>
    <lineage>
        <taxon>Bacteria</taxon>
        <taxon>Pseudomonadati</taxon>
        <taxon>Planctomycetota</taxon>
        <taxon>Planctomycetia</taxon>
        <taxon>Planctomycetales</taxon>
        <taxon>Planctomycetaceae</taxon>
        <taxon>Planctopirus</taxon>
    </lineage>
</organism>
<evidence type="ECO:0000313" key="2">
    <source>
        <dbReference type="Proteomes" id="UP000094828"/>
    </source>
</evidence>
<dbReference type="EMBL" id="LYDR01000033">
    <property type="protein sequence ID" value="ODA35515.1"/>
    <property type="molecule type" value="Genomic_DNA"/>
</dbReference>
<keyword evidence="2" id="KW-1185">Reference proteome</keyword>
<reference evidence="1 2" key="1">
    <citation type="submission" date="2016-05" db="EMBL/GenBank/DDBJ databases">
        <title>Genomic and physiological characterization of Planctopirus sp. isolated from fresh water lake.</title>
        <authorList>
            <person name="Subhash Y."/>
            <person name="Ramana C."/>
        </authorList>
    </citation>
    <scope>NUCLEOTIDE SEQUENCE [LARGE SCALE GENOMIC DNA]</scope>
    <source>
        <strain evidence="1 2">JC280</strain>
    </source>
</reference>
<accession>A0A1C3EQI6</accession>
<protein>
    <submittedName>
        <fullName evidence="1">Uncharacterized protein</fullName>
    </submittedName>
</protein>
<dbReference type="AlphaFoldDB" id="A0A1C3EQI6"/>
<evidence type="ECO:0000313" key="1">
    <source>
        <dbReference type="EMBL" id="ODA35515.1"/>
    </source>
</evidence>